<feature type="non-terminal residue" evidence="1">
    <location>
        <position position="1"/>
    </location>
</feature>
<sequence>RTKKKKNQLRKTHRDHFDCQQFWLTPVPCAMCHAHNCRPLPKDTSPTITT</sequence>
<dbReference type="AlphaFoldDB" id="C7LA70"/>
<dbReference type="EMBL" id="BT099620">
    <property type="protein sequence ID" value="ACU51764.1"/>
    <property type="molecule type" value="mRNA"/>
</dbReference>
<protein>
    <submittedName>
        <fullName evidence="1">GH14137p</fullName>
    </submittedName>
</protein>
<organism evidence="1">
    <name type="scientific">Drosophila melanogaster</name>
    <name type="common">Fruit fly</name>
    <dbReference type="NCBI Taxonomy" id="7227"/>
    <lineage>
        <taxon>Eukaryota</taxon>
        <taxon>Metazoa</taxon>
        <taxon>Ecdysozoa</taxon>
        <taxon>Arthropoda</taxon>
        <taxon>Hexapoda</taxon>
        <taxon>Insecta</taxon>
        <taxon>Pterygota</taxon>
        <taxon>Neoptera</taxon>
        <taxon>Endopterygota</taxon>
        <taxon>Diptera</taxon>
        <taxon>Brachycera</taxon>
        <taxon>Muscomorpha</taxon>
        <taxon>Ephydroidea</taxon>
        <taxon>Drosophilidae</taxon>
        <taxon>Drosophila</taxon>
        <taxon>Sophophora</taxon>
    </lineage>
</organism>
<evidence type="ECO:0000313" key="1">
    <source>
        <dbReference type="EMBL" id="ACU51764.1"/>
    </source>
</evidence>
<proteinExistence type="evidence at transcript level"/>
<reference evidence="1" key="1">
    <citation type="submission" date="2009-08" db="EMBL/GenBank/DDBJ databases">
        <authorList>
            <person name="Carlson J."/>
            <person name="Booth B."/>
            <person name="Frise E."/>
            <person name="Park S."/>
            <person name="Wan K."/>
            <person name="Yu C."/>
            <person name="Celniker S."/>
        </authorList>
    </citation>
    <scope>NUCLEOTIDE SEQUENCE</scope>
    <source>
        <strain evidence="1">Berkeley</strain>
    </source>
</reference>
<name>C7LA70_DROME</name>
<accession>C7LA70</accession>